<reference evidence="2" key="1">
    <citation type="submission" date="2021-01" db="EMBL/GenBank/DDBJ databases">
        <title>Whole genome shotgun sequence of Planobispora takensis NBRC 109077.</title>
        <authorList>
            <person name="Komaki H."/>
            <person name="Tamura T."/>
        </authorList>
    </citation>
    <scope>NUCLEOTIDE SEQUENCE</scope>
    <source>
        <strain evidence="2">NBRC 109077</strain>
    </source>
</reference>
<feature type="transmembrane region" description="Helical" evidence="1">
    <location>
        <begin position="20"/>
        <end position="41"/>
    </location>
</feature>
<gene>
    <name evidence="2" type="ORF">Pta02_70700</name>
</gene>
<comment type="caution">
    <text evidence="2">The sequence shown here is derived from an EMBL/GenBank/DDBJ whole genome shotgun (WGS) entry which is preliminary data.</text>
</comment>
<evidence type="ECO:0000313" key="3">
    <source>
        <dbReference type="Proteomes" id="UP000634476"/>
    </source>
</evidence>
<keyword evidence="1" id="KW-0812">Transmembrane</keyword>
<evidence type="ECO:0000256" key="1">
    <source>
        <dbReference type="SAM" id="Phobius"/>
    </source>
</evidence>
<evidence type="ECO:0000313" key="2">
    <source>
        <dbReference type="EMBL" id="GII05062.1"/>
    </source>
</evidence>
<accession>A0A8J3WZS4</accession>
<feature type="transmembrane region" description="Helical" evidence="1">
    <location>
        <begin position="47"/>
        <end position="66"/>
    </location>
</feature>
<proteinExistence type="predicted"/>
<name>A0A8J3WZS4_9ACTN</name>
<protein>
    <submittedName>
        <fullName evidence="2">Uncharacterized protein</fullName>
    </submittedName>
</protein>
<organism evidence="2 3">
    <name type="scientific">Planobispora takensis</name>
    <dbReference type="NCBI Taxonomy" id="1367882"/>
    <lineage>
        <taxon>Bacteria</taxon>
        <taxon>Bacillati</taxon>
        <taxon>Actinomycetota</taxon>
        <taxon>Actinomycetes</taxon>
        <taxon>Streptosporangiales</taxon>
        <taxon>Streptosporangiaceae</taxon>
        <taxon>Planobispora</taxon>
    </lineage>
</organism>
<keyword evidence="3" id="KW-1185">Reference proteome</keyword>
<sequence length="99" mass="10741">MSETERRRPASGWTLTRELLNVGAIIVAAGIAHLVMGLIGHGRYGPVMLLALGGVLVAAALGHRFYEERRHRREQAVECARCAEPVPPELVSGTARRTS</sequence>
<dbReference type="EMBL" id="BOOK01000061">
    <property type="protein sequence ID" value="GII05062.1"/>
    <property type="molecule type" value="Genomic_DNA"/>
</dbReference>
<dbReference type="Proteomes" id="UP000634476">
    <property type="component" value="Unassembled WGS sequence"/>
</dbReference>
<dbReference type="AlphaFoldDB" id="A0A8J3WZS4"/>
<keyword evidence="1" id="KW-0472">Membrane</keyword>
<dbReference type="RefSeq" id="WP_203879294.1">
    <property type="nucleotide sequence ID" value="NZ_BOOK01000061.1"/>
</dbReference>
<keyword evidence="1" id="KW-1133">Transmembrane helix</keyword>